<proteinExistence type="predicted"/>
<dbReference type="PANTHER" id="PTHR43566">
    <property type="entry name" value="CONSERVED PROTEIN"/>
    <property type="match status" value="1"/>
</dbReference>
<dbReference type="AlphaFoldDB" id="A0A3P1X0T5"/>
<name>A0A3P1X0T5_9ACTN</name>
<evidence type="ECO:0000313" key="3">
    <source>
        <dbReference type="Proteomes" id="UP000280935"/>
    </source>
</evidence>
<dbReference type="GO" id="GO:0005524">
    <property type="term" value="F:ATP binding"/>
    <property type="evidence" value="ECO:0007669"/>
    <property type="project" value="UniProtKB-KW"/>
</dbReference>
<dbReference type="RefSeq" id="WP_125227378.1">
    <property type="nucleotide sequence ID" value="NZ_RQYT01000007.1"/>
</dbReference>
<organism evidence="2 3">
    <name type="scientific">Arachnia propionica</name>
    <dbReference type="NCBI Taxonomy" id="1750"/>
    <lineage>
        <taxon>Bacteria</taxon>
        <taxon>Bacillati</taxon>
        <taxon>Actinomycetota</taxon>
        <taxon>Actinomycetes</taxon>
        <taxon>Propionibacteriales</taxon>
        <taxon>Propionibacteriaceae</taxon>
        <taxon>Arachnia</taxon>
    </lineage>
</organism>
<dbReference type="OrthoDB" id="3718442at2"/>
<dbReference type="Proteomes" id="UP000280935">
    <property type="component" value="Unassembled WGS sequence"/>
</dbReference>
<gene>
    <name evidence="2" type="ORF">EII35_05055</name>
</gene>
<protein>
    <submittedName>
        <fullName evidence="2">ATP-binding protein</fullName>
    </submittedName>
</protein>
<keyword evidence="2" id="KW-0547">Nucleotide-binding</keyword>
<keyword evidence="2" id="KW-0067">ATP-binding</keyword>
<dbReference type="EMBL" id="RQYT01000007">
    <property type="protein sequence ID" value="RRD50323.1"/>
    <property type="molecule type" value="Genomic_DNA"/>
</dbReference>
<feature type="domain" description="DUF4143" evidence="1">
    <location>
        <begin position="189"/>
        <end position="354"/>
    </location>
</feature>
<dbReference type="Pfam" id="PF13635">
    <property type="entry name" value="DUF4143"/>
    <property type="match status" value="1"/>
</dbReference>
<dbReference type="PANTHER" id="PTHR43566:SF2">
    <property type="entry name" value="DUF4143 DOMAIN-CONTAINING PROTEIN"/>
    <property type="match status" value="1"/>
</dbReference>
<comment type="caution">
    <text evidence="2">The sequence shown here is derived from an EMBL/GenBank/DDBJ whole genome shotgun (WGS) entry which is preliminary data.</text>
</comment>
<evidence type="ECO:0000313" key="2">
    <source>
        <dbReference type="EMBL" id="RRD50323.1"/>
    </source>
</evidence>
<dbReference type="InterPro" id="IPR025420">
    <property type="entry name" value="DUF4143"/>
</dbReference>
<accession>A0A3P1X0T5</accession>
<reference evidence="2 3" key="1">
    <citation type="submission" date="2018-11" db="EMBL/GenBank/DDBJ databases">
        <title>Genomes From Bacteria Associated with the Canine Oral Cavity: a Test Case for Automated Genome-Based Taxonomic Assignment.</title>
        <authorList>
            <person name="Coil D.A."/>
            <person name="Jospin G."/>
            <person name="Darling A.E."/>
            <person name="Wallis C."/>
            <person name="Davis I.J."/>
            <person name="Harris S."/>
            <person name="Eisen J.A."/>
            <person name="Holcombe L.J."/>
            <person name="O'Flynn C."/>
        </authorList>
    </citation>
    <scope>NUCLEOTIDE SEQUENCE [LARGE SCALE GENOMIC DNA]</scope>
    <source>
        <strain evidence="2 3">OH2822_COT-296</strain>
    </source>
</reference>
<sequence length="408" mass="44382">MYVRRTVDTLLDALLPRTPAIALDGARGVGRTATALQRANRVLPLERPDQRALVGTHPAALLQPGTTLIDEWSRMPEVWDLTHREVNNGAPPGSFILTGSAAPTVGSVLSLRMRPMALHERGPFTTSVSLSQLLGQERPCSSTIEGDTSCSPDDYLDAIESSGFPGFMGLDNESRREQLATYIQEVIDRDLPGLGYTARRTEALRRWLTAYAAATSTTTSYSNLLGAATGDSRQPNRDTVSVYRNHLTRLRLLDPVPGWSPTHITFARLQRAPKHHLVDPALAASLLGATAASMRTPRHSHLAGPLFEALATLSVRVAAEAARAEVLHLRTRNGDHDVDLVVERPDGRLVAMKVQLSDTVSDWDVRHLLWLRSNLPEQVSDLVVLTTGGTARRRSDGVAVVPLALLGP</sequence>
<evidence type="ECO:0000259" key="1">
    <source>
        <dbReference type="Pfam" id="PF13635"/>
    </source>
</evidence>